<accession>A0AAN6WVR6</accession>
<evidence type="ECO:0000313" key="1">
    <source>
        <dbReference type="EMBL" id="KAK4188416.1"/>
    </source>
</evidence>
<gene>
    <name evidence="1" type="ORF">QBC35DRAFT_473571</name>
</gene>
<evidence type="ECO:0000313" key="2">
    <source>
        <dbReference type="Proteomes" id="UP001302126"/>
    </source>
</evidence>
<sequence length="370" mass="41374">MAGHKGKLDRSSTSGRSAGRRALCSPIFSAPSPHYLGYAAVMTLTGRDASRSTTDTPSLLSVLAVKKVQIQTIPILASMSPTLHLHQLCIFPPSFGLQLQSSLDSLFWAKPMRFSSTSHAGSPAILPARESLVREKGDSMVVVKRIYLGGSDRVHILPLPVIVGARETLLSVVLLGQFLRAYFYKHLPSLRRRCTWHECDSSLRSRRLQEGFSARPRLRKEPVGRARFFTPRFIITSLAESFFAPLDFGLVICNAYFMTDIFSAAEPIVPMRRNYLYFLISTRAVFRSGGQSSFGGGKLVNAASEYQAHILNIEWFTKVCRVKVRGIKSCRLGRPEEKLGDWWDSMMEWDETGKELLSNRRNAGTVDENP</sequence>
<reference evidence="1" key="1">
    <citation type="journal article" date="2023" name="Mol. Phylogenet. Evol.">
        <title>Genome-scale phylogeny and comparative genomics of the fungal order Sordariales.</title>
        <authorList>
            <person name="Hensen N."/>
            <person name="Bonometti L."/>
            <person name="Westerberg I."/>
            <person name="Brannstrom I.O."/>
            <person name="Guillou S."/>
            <person name="Cros-Aarteil S."/>
            <person name="Calhoun S."/>
            <person name="Haridas S."/>
            <person name="Kuo A."/>
            <person name="Mondo S."/>
            <person name="Pangilinan J."/>
            <person name="Riley R."/>
            <person name="LaButti K."/>
            <person name="Andreopoulos B."/>
            <person name="Lipzen A."/>
            <person name="Chen C."/>
            <person name="Yan M."/>
            <person name="Daum C."/>
            <person name="Ng V."/>
            <person name="Clum A."/>
            <person name="Steindorff A."/>
            <person name="Ohm R.A."/>
            <person name="Martin F."/>
            <person name="Silar P."/>
            <person name="Natvig D.O."/>
            <person name="Lalanne C."/>
            <person name="Gautier V."/>
            <person name="Ament-Velasquez S.L."/>
            <person name="Kruys A."/>
            <person name="Hutchinson M.I."/>
            <person name="Powell A.J."/>
            <person name="Barry K."/>
            <person name="Miller A.N."/>
            <person name="Grigoriev I.V."/>
            <person name="Debuchy R."/>
            <person name="Gladieux P."/>
            <person name="Hiltunen Thoren M."/>
            <person name="Johannesson H."/>
        </authorList>
    </citation>
    <scope>NUCLEOTIDE SEQUENCE</scope>
    <source>
        <strain evidence="1">PSN309</strain>
    </source>
</reference>
<reference evidence="1" key="2">
    <citation type="submission" date="2023-05" db="EMBL/GenBank/DDBJ databases">
        <authorList>
            <consortium name="Lawrence Berkeley National Laboratory"/>
            <person name="Steindorff A."/>
            <person name="Hensen N."/>
            <person name="Bonometti L."/>
            <person name="Westerberg I."/>
            <person name="Brannstrom I.O."/>
            <person name="Guillou S."/>
            <person name="Cros-Aarteil S."/>
            <person name="Calhoun S."/>
            <person name="Haridas S."/>
            <person name="Kuo A."/>
            <person name="Mondo S."/>
            <person name="Pangilinan J."/>
            <person name="Riley R."/>
            <person name="Labutti K."/>
            <person name="Andreopoulos B."/>
            <person name="Lipzen A."/>
            <person name="Chen C."/>
            <person name="Yanf M."/>
            <person name="Daum C."/>
            <person name="Ng V."/>
            <person name="Clum A."/>
            <person name="Ohm R."/>
            <person name="Martin F."/>
            <person name="Silar P."/>
            <person name="Natvig D."/>
            <person name="Lalanne C."/>
            <person name="Gautier V."/>
            <person name="Ament-Velasquez S.L."/>
            <person name="Kruys A."/>
            <person name="Hutchinson M.I."/>
            <person name="Powell A.J."/>
            <person name="Barry K."/>
            <person name="Miller A.N."/>
            <person name="Grigoriev I.V."/>
            <person name="Debuchy R."/>
            <person name="Gladieux P."/>
            <person name="Thoren M.H."/>
            <person name="Johannesson H."/>
        </authorList>
    </citation>
    <scope>NUCLEOTIDE SEQUENCE</scope>
    <source>
        <strain evidence="1">PSN309</strain>
    </source>
</reference>
<protein>
    <submittedName>
        <fullName evidence="1">Uncharacterized protein</fullName>
    </submittedName>
</protein>
<organism evidence="1 2">
    <name type="scientific">Podospora australis</name>
    <dbReference type="NCBI Taxonomy" id="1536484"/>
    <lineage>
        <taxon>Eukaryota</taxon>
        <taxon>Fungi</taxon>
        <taxon>Dikarya</taxon>
        <taxon>Ascomycota</taxon>
        <taxon>Pezizomycotina</taxon>
        <taxon>Sordariomycetes</taxon>
        <taxon>Sordariomycetidae</taxon>
        <taxon>Sordariales</taxon>
        <taxon>Podosporaceae</taxon>
        <taxon>Podospora</taxon>
    </lineage>
</organism>
<keyword evidence="2" id="KW-1185">Reference proteome</keyword>
<name>A0AAN6WVR6_9PEZI</name>
<comment type="caution">
    <text evidence="1">The sequence shown here is derived from an EMBL/GenBank/DDBJ whole genome shotgun (WGS) entry which is preliminary data.</text>
</comment>
<proteinExistence type="predicted"/>
<dbReference type="Proteomes" id="UP001302126">
    <property type="component" value="Unassembled WGS sequence"/>
</dbReference>
<dbReference type="AlphaFoldDB" id="A0AAN6WVR6"/>
<dbReference type="EMBL" id="MU864388">
    <property type="protein sequence ID" value="KAK4188416.1"/>
    <property type="molecule type" value="Genomic_DNA"/>
</dbReference>